<gene>
    <name evidence="3" type="primary">lptE</name>
    <name evidence="3" type="ORF">PGB34_14710</name>
</gene>
<protein>
    <submittedName>
        <fullName evidence="3">LPS assembly lipoprotein LptE</fullName>
    </submittedName>
</protein>
<keyword evidence="1" id="KW-0732">Signal</keyword>
<keyword evidence="3" id="KW-0449">Lipoprotein</keyword>
<dbReference type="SUPFAM" id="SSF159594">
    <property type="entry name" value="XCC0632-like"/>
    <property type="match status" value="1"/>
</dbReference>
<reference evidence="3" key="1">
    <citation type="submission" date="2023-01" db="EMBL/GenBank/DDBJ databases">
        <title>Xenophilus mangrovi sp. nov., isolated from soil of Mangrove nature reserve.</title>
        <authorList>
            <person name="Xu S."/>
            <person name="Liu Z."/>
            <person name="Xu Y."/>
        </authorList>
    </citation>
    <scope>NUCLEOTIDE SEQUENCE</scope>
    <source>
        <strain evidence="3">YW8</strain>
    </source>
</reference>
<feature type="signal peptide" evidence="1">
    <location>
        <begin position="1"/>
        <end position="25"/>
    </location>
</feature>
<comment type="caution">
    <text evidence="3">The sequence shown here is derived from an EMBL/GenBank/DDBJ whole genome shotgun (WGS) entry which is preliminary data.</text>
</comment>
<evidence type="ECO:0000313" key="3">
    <source>
        <dbReference type="EMBL" id="MDA7417611.1"/>
    </source>
</evidence>
<dbReference type="InterPro" id="IPR005586">
    <property type="entry name" value="ABC_trans_aux"/>
</dbReference>
<dbReference type="Gene3D" id="3.40.50.10610">
    <property type="entry name" value="ABC-type transport auxiliary lipoprotein component"/>
    <property type="match status" value="1"/>
</dbReference>
<dbReference type="Proteomes" id="UP001212602">
    <property type="component" value="Unassembled WGS sequence"/>
</dbReference>
<evidence type="ECO:0000259" key="2">
    <source>
        <dbReference type="Pfam" id="PF03886"/>
    </source>
</evidence>
<feature type="chain" id="PRO_5042078301" evidence="1">
    <location>
        <begin position="26"/>
        <end position="212"/>
    </location>
</feature>
<feature type="domain" description="ABC-type transport auxiliary lipoprotein component" evidence="2">
    <location>
        <begin position="32"/>
        <end position="195"/>
    </location>
</feature>
<evidence type="ECO:0000313" key="4">
    <source>
        <dbReference type="Proteomes" id="UP001212602"/>
    </source>
</evidence>
<sequence length="212" mass="22033">MNVLFSRARLGLGSVAALVLLAGCASDPDRYYTLSAPPPAAGLAAPAPAQPGLAIEIGPVAVPERLARPQMVLRRGGADVAQLQVLEQHRWASSFEQELRDALSAAVAQRLGAADVSRAGRVQGQTVWRASVQVQAFDAVPAEQVSARLQWRLRRPDGSDAGACGWSGSEPVGAQMEAVAQGAQRLTARAAEALAQQIAALQGGAALRCQQG</sequence>
<dbReference type="AlphaFoldDB" id="A0AAE3NB25"/>
<keyword evidence="4" id="KW-1185">Reference proteome</keyword>
<dbReference type="Pfam" id="PF03886">
    <property type="entry name" value="ABC_trans_aux"/>
    <property type="match status" value="1"/>
</dbReference>
<proteinExistence type="predicted"/>
<dbReference type="EMBL" id="JAQIPB010000006">
    <property type="protein sequence ID" value="MDA7417611.1"/>
    <property type="molecule type" value="Genomic_DNA"/>
</dbReference>
<accession>A0AAE3NB25</accession>
<name>A0AAE3NB25_9BURK</name>
<dbReference type="RefSeq" id="WP_271428822.1">
    <property type="nucleotide sequence ID" value="NZ_JAQIPB010000006.1"/>
</dbReference>
<dbReference type="PROSITE" id="PS51257">
    <property type="entry name" value="PROKAR_LIPOPROTEIN"/>
    <property type="match status" value="1"/>
</dbReference>
<evidence type="ECO:0000256" key="1">
    <source>
        <dbReference type="SAM" id="SignalP"/>
    </source>
</evidence>
<organism evidence="3 4">
    <name type="scientific">Xenophilus arseniciresistens</name>
    <dbReference type="NCBI Taxonomy" id="1283306"/>
    <lineage>
        <taxon>Bacteria</taxon>
        <taxon>Pseudomonadati</taxon>
        <taxon>Pseudomonadota</taxon>
        <taxon>Betaproteobacteria</taxon>
        <taxon>Burkholderiales</taxon>
        <taxon>Comamonadaceae</taxon>
        <taxon>Xenophilus</taxon>
    </lineage>
</organism>